<accession>A0ABR0RYI6</accession>
<feature type="chain" id="PRO_5046189161" evidence="1">
    <location>
        <begin position="21"/>
        <end position="489"/>
    </location>
</feature>
<name>A0ABR0RYI6_9EURO</name>
<dbReference type="Proteomes" id="UP001334248">
    <property type="component" value="Unassembled WGS sequence"/>
</dbReference>
<comment type="caution">
    <text evidence="2">The sequence shown here is derived from an EMBL/GenBank/DDBJ whole genome shotgun (WGS) entry which is preliminary data.</text>
</comment>
<evidence type="ECO:0000256" key="1">
    <source>
        <dbReference type="SAM" id="SignalP"/>
    </source>
</evidence>
<dbReference type="GeneID" id="89996295"/>
<organism evidence="2 3">
    <name type="scientific">Knufia obscura</name>
    <dbReference type="NCBI Taxonomy" id="1635080"/>
    <lineage>
        <taxon>Eukaryota</taxon>
        <taxon>Fungi</taxon>
        <taxon>Dikarya</taxon>
        <taxon>Ascomycota</taxon>
        <taxon>Pezizomycotina</taxon>
        <taxon>Eurotiomycetes</taxon>
        <taxon>Chaetothyriomycetidae</taxon>
        <taxon>Chaetothyriales</taxon>
        <taxon>Trichomeriaceae</taxon>
        <taxon>Knufia</taxon>
    </lineage>
</organism>
<keyword evidence="1" id="KW-0732">Signal</keyword>
<keyword evidence="3" id="KW-1185">Reference proteome</keyword>
<feature type="signal peptide" evidence="1">
    <location>
        <begin position="1"/>
        <end position="20"/>
    </location>
</feature>
<reference evidence="2 3" key="1">
    <citation type="journal article" date="2023" name="Res Sq">
        <title>Genomic and morphological characterization of Knufia obscura isolated from the Mars 2020 spacecraft assembly facility.</title>
        <authorList>
            <person name="Chander A.M."/>
            <person name="Teixeira M.M."/>
            <person name="Singh N.K."/>
            <person name="Williams M.P."/>
            <person name="Parker C.W."/>
            <person name="Leo P."/>
            <person name="Stajich J.E."/>
            <person name="Torok T."/>
            <person name="Tighe S."/>
            <person name="Mason C.E."/>
            <person name="Venkateswaran K."/>
        </authorList>
    </citation>
    <scope>NUCLEOTIDE SEQUENCE [LARGE SCALE GENOMIC DNA]</scope>
    <source>
        <strain evidence="2 3">CCFEE 5817</strain>
    </source>
</reference>
<dbReference type="EMBL" id="JAVHJV010000002">
    <property type="protein sequence ID" value="KAK5945641.1"/>
    <property type="molecule type" value="Genomic_DNA"/>
</dbReference>
<protein>
    <submittedName>
        <fullName evidence="2">Uncharacterized protein</fullName>
    </submittedName>
</protein>
<sequence length="489" mass="55322">MALFLLRLLLLGLLVAAKHALVQEDLAHIGLALRSDTVVLAQLSDDGSLNYTVKHKADEGYCAFMALMQHEQTDAMYLEEHELLAKPFAPIFGKNSSVFDLPTTNLQYTNALARNIRAVVNQAVLELGKAVKCDCIVTPQFGTNHDYYMLKLYPQPSRLGTPTPQAFRTQSISCDLLPPLIIDFTARDSEGVQAAQDAIDTYFKNNWKGFRFDNLKQSCPDRNYLQYYDVVQAFRDLTDMMDEVTLEKYKMQPDTDTQAWDWFFMRYDPGDDDGWGVGDKWSKWINIQHNILTLRKTPRTGITLDGVDITDDLSGCTVGTIPMKTPACATVQRVHTQWFDYDEMSTIIDYPDADIACDVASRNRTYEPECSFAFAWKLTPFPLQDNVRTPNPEAGRNADNYAWWLTKRWFDKRGISPPLDEETVPGGRIPPAARAQTLGQNMAFTEDQGWAIPNPIPLTRPLINGSEPYYPVDDVGIYVQPAPSMRKKA</sequence>
<evidence type="ECO:0000313" key="2">
    <source>
        <dbReference type="EMBL" id="KAK5945641.1"/>
    </source>
</evidence>
<evidence type="ECO:0000313" key="3">
    <source>
        <dbReference type="Proteomes" id="UP001334248"/>
    </source>
</evidence>
<dbReference type="RefSeq" id="XP_064733731.1">
    <property type="nucleotide sequence ID" value="XM_064871278.1"/>
</dbReference>
<gene>
    <name evidence="2" type="ORF">PMZ80_002846</name>
</gene>
<proteinExistence type="predicted"/>